<accession>A0A4R6WD11</accession>
<keyword evidence="1" id="KW-1133">Transmembrane helix</keyword>
<dbReference type="Proteomes" id="UP000295783">
    <property type="component" value="Unassembled WGS sequence"/>
</dbReference>
<keyword evidence="1" id="KW-0472">Membrane</keyword>
<proteinExistence type="predicted"/>
<protein>
    <submittedName>
        <fullName evidence="2">Nitrogen fixation protein FixH</fullName>
    </submittedName>
</protein>
<feature type="transmembrane region" description="Helical" evidence="1">
    <location>
        <begin position="15"/>
        <end position="40"/>
    </location>
</feature>
<evidence type="ECO:0000256" key="1">
    <source>
        <dbReference type="SAM" id="Phobius"/>
    </source>
</evidence>
<dbReference type="OrthoDB" id="1495896at2"/>
<sequence>MTANRALSSTSRKSAWIPATFVGAMGLVVAVNVVMVYFATSTFPGLDTDKAYVHGLAYNDTLRRAAASDALGWTASAAVSDGRLTVDVRNAAGSPVPDLALQGAIVRPTTTMMDREITLSADPAHPGRYAAELDLPAGGIWELRLVAGNAPGGTAWQWTDRVIVP</sequence>
<comment type="caution">
    <text evidence="2">The sequence shown here is derived from an EMBL/GenBank/DDBJ whole genome shotgun (WGS) entry which is preliminary data.</text>
</comment>
<keyword evidence="1" id="KW-0812">Transmembrane</keyword>
<reference evidence="2 3" key="1">
    <citation type="submission" date="2019-03" db="EMBL/GenBank/DDBJ databases">
        <title>Genomic Encyclopedia of Type Strains, Phase III (KMG-III): the genomes of soil and plant-associated and newly described type strains.</title>
        <authorList>
            <person name="Whitman W."/>
        </authorList>
    </citation>
    <scope>NUCLEOTIDE SEQUENCE [LARGE SCALE GENOMIC DNA]</scope>
    <source>
        <strain evidence="2 3">CGMCC 1.7660</strain>
    </source>
</reference>
<dbReference type="Pfam" id="PF05751">
    <property type="entry name" value="FixH"/>
    <property type="match status" value="1"/>
</dbReference>
<dbReference type="InterPro" id="IPR008620">
    <property type="entry name" value="FixH"/>
</dbReference>
<evidence type="ECO:0000313" key="3">
    <source>
        <dbReference type="Proteomes" id="UP000295783"/>
    </source>
</evidence>
<dbReference type="EMBL" id="SNYW01000014">
    <property type="protein sequence ID" value="TDQ77556.1"/>
    <property type="molecule type" value="Genomic_DNA"/>
</dbReference>
<dbReference type="AlphaFoldDB" id="A0A4R6WD11"/>
<name>A0A4R6WD11_9PROT</name>
<evidence type="ECO:0000313" key="2">
    <source>
        <dbReference type="EMBL" id="TDQ77556.1"/>
    </source>
</evidence>
<dbReference type="RefSeq" id="WP_133615146.1">
    <property type="nucleotide sequence ID" value="NZ_SNYW01000014.1"/>
</dbReference>
<gene>
    <name evidence="2" type="ORF">A8950_3708</name>
</gene>
<organism evidence="2 3">
    <name type="scientific">Dongia mobilis</name>
    <dbReference type="NCBI Taxonomy" id="578943"/>
    <lineage>
        <taxon>Bacteria</taxon>
        <taxon>Pseudomonadati</taxon>
        <taxon>Pseudomonadota</taxon>
        <taxon>Alphaproteobacteria</taxon>
        <taxon>Rhodospirillales</taxon>
        <taxon>Dongiaceae</taxon>
        <taxon>Dongia</taxon>
    </lineage>
</organism>
<keyword evidence="3" id="KW-1185">Reference proteome</keyword>